<reference evidence="5 6" key="1">
    <citation type="submission" date="2022-11" db="EMBL/GenBank/DDBJ databases">
        <title>Study of microbial diversity in lake waters.</title>
        <authorList>
            <person name="Zhang J."/>
        </authorList>
    </citation>
    <scope>NUCLEOTIDE SEQUENCE [LARGE SCALE GENOMIC DNA]</scope>
    <source>
        <strain evidence="5 6">DT12</strain>
    </source>
</reference>
<protein>
    <recommendedName>
        <fullName evidence="4">5-formyltetrahydrofolate cyclo-ligase</fullName>
        <ecNumber evidence="4">6.3.3.2</ecNumber>
    </recommendedName>
</protein>
<dbReference type="Gene3D" id="3.40.50.10420">
    <property type="entry name" value="NagB/RpiA/CoA transferase-like"/>
    <property type="match status" value="1"/>
</dbReference>
<gene>
    <name evidence="5" type="ORF">OS242_19085</name>
</gene>
<keyword evidence="6" id="KW-1185">Reference proteome</keyword>
<dbReference type="InterPro" id="IPR037171">
    <property type="entry name" value="NagB/RpiA_transferase-like"/>
</dbReference>
<evidence type="ECO:0000256" key="4">
    <source>
        <dbReference type="RuleBase" id="RU361279"/>
    </source>
</evidence>
<dbReference type="PANTHER" id="PTHR23407">
    <property type="entry name" value="ATPASE INHIBITOR/5-FORMYLTETRAHYDROFOLATE CYCLO-LIGASE"/>
    <property type="match status" value="1"/>
</dbReference>
<accession>A0ABT3X568</accession>
<dbReference type="RefSeq" id="WP_267153296.1">
    <property type="nucleotide sequence ID" value="NZ_JAPMLT010000015.1"/>
</dbReference>
<comment type="catalytic activity">
    <reaction evidence="4">
        <text>(6S)-5-formyl-5,6,7,8-tetrahydrofolate + ATP = (6R)-5,10-methenyltetrahydrofolate + ADP + phosphate</text>
        <dbReference type="Rhea" id="RHEA:10488"/>
        <dbReference type="ChEBI" id="CHEBI:30616"/>
        <dbReference type="ChEBI" id="CHEBI:43474"/>
        <dbReference type="ChEBI" id="CHEBI:57455"/>
        <dbReference type="ChEBI" id="CHEBI:57457"/>
        <dbReference type="ChEBI" id="CHEBI:456216"/>
        <dbReference type="EC" id="6.3.3.2"/>
    </reaction>
</comment>
<proteinExistence type="inferred from homology"/>
<dbReference type="GO" id="GO:0030272">
    <property type="term" value="F:5-formyltetrahydrofolate cyclo-ligase activity"/>
    <property type="evidence" value="ECO:0007669"/>
    <property type="project" value="UniProtKB-EC"/>
</dbReference>
<evidence type="ECO:0000313" key="5">
    <source>
        <dbReference type="EMBL" id="MCX7572045.1"/>
    </source>
</evidence>
<sequence>MDKKAMRQELLAKRKALTEVQRREYEEAILRQLTAMPEVQEAKVLLLYLDFRGEVSSEGMIRWGIAQGKTVCAPVTVVDERRLIPVRIEAAGEYDVGAYGIREPKMREDRVVGVEAIDAVILPGVGFDRKGGRLGYGGGYYDRFLPRLRPDANKIAVAYEVQVIEAVPMEEHDTILDALVTETGVWRRD</sequence>
<dbReference type="PIRSF" id="PIRSF006806">
    <property type="entry name" value="FTHF_cligase"/>
    <property type="match status" value="1"/>
</dbReference>
<comment type="similarity">
    <text evidence="1 4">Belongs to the 5-formyltetrahydrofolate cyclo-ligase family.</text>
</comment>
<keyword evidence="2 4" id="KW-0547">Nucleotide-binding</keyword>
<comment type="caution">
    <text evidence="5">The sequence shown here is derived from an EMBL/GenBank/DDBJ whole genome shotgun (WGS) entry which is preliminary data.</text>
</comment>
<dbReference type="EMBL" id="JAPMLT010000015">
    <property type="protein sequence ID" value="MCX7572045.1"/>
    <property type="molecule type" value="Genomic_DNA"/>
</dbReference>
<dbReference type="NCBIfam" id="TIGR02727">
    <property type="entry name" value="MTHFS_bact"/>
    <property type="match status" value="1"/>
</dbReference>
<name>A0ABT3X568_9BACL</name>
<keyword evidence="4" id="KW-0460">Magnesium</keyword>
<evidence type="ECO:0000313" key="6">
    <source>
        <dbReference type="Proteomes" id="UP001208017"/>
    </source>
</evidence>
<dbReference type="EC" id="6.3.3.2" evidence="4"/>
<evidence type="ECO:0000256" key="1">
    <source>
        <dbReference type="ARBA" id="ARBA00010638"/>
    </source>
</evidence>
<keyword evidence="3 4" id="KW-0067">ATP-binding</keyword>
<keyword evidence="5" id="KW-0436">Ligase</keyword>
<dbReference type="InterPro" id="IPR024185">
    <property type="entry name" value="FTHF_cligase-like_sf"/>
</dbReference>
<evidence type="ECO:0000256" key="2">
    <source>
        <dbReference type="ARBA" id="ARBA00022741"/>
    </source>
</evidence>
<evidence type="ECO:0000256" key="3">
    <source>
        <dbReference type="ARBA" id="ARBA00022840"/>
    </source>
</evidence>
<keyword evidence="4" id="KW-0479">Metal-binding</keyword>
<organism evidence="5 6">
    <name type="scientific">Tumebacillus lacus</name>
    <dbReference type="NCBI Taxonomy" id="2995335"/>
    <lineage>
        <taxon>Bacteria</taxon>
        <taxon>Bacillati</taxon>
        <taxon>Bacillota</taxon>
        <taxon>Bacilli</taxon>
        <taxon>Bacillales</taxon>
        <taxon>Alicyclobacillaceae</taxon>
        <taxon>Tumebacillus</taxon>
    </lineage>
</organism>
<dbReference type="PANTHER" id="PTHR23407:SF1">
    <property type="entry name" value="5-FORMYLTETRAHYDROFOLATE CYCLO-LIGASE"/>
    <property type="match status" value="1"/>
</dbReference>
<comment type="cofactor">
    <cofactor evidence="4">
        <name>Mg(2+)</name>
        <dbReference type="ChEBI" id="CHEBI:18420"/>
    </cofactor>
</comment>
<dbReference type="Pfam" id="PF01812">
    <property type="entry name" value="5-FTHF_cyc-lig"/>
    <property type="match status" value="1"/>
</dbReference>
<dbReference type="Proteomes" id="UP001208017">
    <property type="component" value="Unassembled WGS sequence"/>
</dbReference>
<dbReference type="InterPro" id="IPR002698">
    <property type="entry name" value="FTHF_cligase"/>
</dbReference>
<dbReference type="SUPFAM" id="SSF100950">
    <property type="entry name" value="NagB/RpiA/CoA transferase-like"/>
    <property type="match status" value="1"/>
</dbReference>